<accession>A0A9P8XWV4</accession>
<gene>
    <name evidence="4" type="ORF">B0I36DRAFT_331951</name>
</gene>
<dbReference type="Gene3D" id="3.90.25.10">
    <property type="entry name" value="UDP-galactose 4-epimerase, domain 1"/>
    <property type="match status" value="1"/>
</dbReference>
<dbReference type="InterPro" id="IPR051164">
    <property type="entry name" value="NmrA-like_oxidored"/>
</dbReference>
<comment type="caution">
    <text evidence="4">The sequence shown here is derived from an EMBL/GenBank/DDBJ whole genome shotgun (WGS) entry which is preliminary data.</text>
</comment>
<dbReference type="EMBL" id="JAGTJQ010000009">
    <property type="protein sequence ID" value="KAH7024719.1"/>
    <property type="molecule type" value="Genomic_DNA"/>
</dbReference>
<proteinExistence type="inferred from homology"/>
<comment type="similarity">
    <text evidence="1">Belongs to the NmrA-type oxidoreductase family.</text>
</comment>
<dbReference type="Gene3D" id="3.40.50.720">
    <property type="entry name" value="NAD(P)-binding Rossmann-like Domain"/>
    <property type="match status" value="1"/>
</dbReference>
<dbReference type="OrthoDB" id="9997102at2759"/>
<dbReference type="PANTHER" id="PTHR42748:SF7">
    <property type="entry name" value="NMRA LIKE REDOX SENSOR 1-RELATED"/>
    <property type="match status" value="1"/>
</dbReference>
<keyword evidence="5" id="KW-1185">Reference proteome</keyword>
<dbReference type="GeneID" id="70184588"/>
<feature type="domain" description="NmrA-like" evidence="3">
    <location>
        <begin position="4"/>
        <end position="239"/>
    </location>
</feature>
<dbReference type="InterPro" id="IPR008030">
    <property type="entry name" value="NmrA-like"/>
</dbReference>
<dbReference type="PANTHER" id="PTHR42748">
    <property type="entry name" value="NITROGEN METABOLITE REPRESSION PROTEIN NMRA FAMILY MEMBER"/>
    <property type="match status" value="1"/>
</dbReference>
<evidence type="ECO:0000313" key="4">
    <source>
        <dbReference type="EMBL" id="KAH7024719.1"/>
    </source>
</evidence>
<dbReference type="SUPFAM" id="SSF51735">
    <property type="entry name" value="NAD(P)-binding Rossmann-fold domains"/>
    <property type="match status" value="1"/>
</dbReference>
<sequence length="309" mass="33839">MDVRKILVVGATGAQGSATVAALAALLPSHPHLQILALTRSATAPKAQALKERYPSVTIVQGDLTDPAAFLDSHSDIDSIFLVTVPPNDEAHGVVFIDAAVARNIRHIVFSSVDRGGEDKSWTNPSTVAHFAAKHRVELHLRAVTAKDPATTRWTILRPAGFMDNYRPSSFGSMMAGLWATMPADRKMQLVSVEDIGKVAAAILVNPEPWVGRAVGLAGDDLTFQEADGAYKRVYGHEMPRTWGLLSRGVRWAVADARQSMDWFEKEGFSVDMELLGRDGFGLQDFETWLRSDKERPLVEEVPRTEGNK</sequence>
<dbReference type="Pfam" id="PF05368">
    <property type="entry name" value="NmrA"/>
    <property type="match status" value="1"/>
</dbReference>
<evidence type="ECO:0000256" key="1">
    <source>
        <dbReference type="ARBA" id="ARBA00006328"/>
    </source>
</evidence>
<name>A0A9P8XWV4_9PEZI</name>
<dbReference type="InterPro" id="IPR036291">
    <property type="entry name" value="NAD(P)-bd_dom_sf"/>
</dbReference>
<keyword evidence="2" id="KW-0521">NADP</keyword>
<evidence type="ECO:0000259" key="3">
    <source>
        <dbReference type="Pfam" id="PF05368"/>
    </source>
</evidence>
<protein>
    <recommendedName>
        <fullName evidence="3">NmrA-like domain-containing protein</fullName>
    </recommendedName>
</protein>
<evidence type="ECO:0000256" key="2">
    <source>
        <dbReference type="ARBA" id="ARBA00022857"/>
    </source>
</evidence>
<evidence type="ECO:0000313" key="5">
    <source>
        <dbReference type="Proteomes" id="UP000756346"/>
    </source>
</evidence>
<organism evidence="4 5">
    <name type="scientific">Microdochium trichocladiopsis</name>
    <dbReference type="NCBI Taxonomy" id="1682393"/>
    <lineage>
        <taxon>Eukaryota</taxon>
        <taxon>Fungi</taxon>
        <taxon>Dikarya</taxon>
        <taxon>Ascomycota</taxon>
        <taxon>Pezizomycotina</taxon>
        <taxon>Sordariomycetes</taxon>
        <taxon>Xylariomycetidae</taxon>
        <taxon>Xylariales</taxon>
        <taxon>Microdochiaceae</taxon>
        <taxon>Microdochium</taxon>
    </lineage>
</organism>
<dbReference type="Proteomes" id="UP000756346">
    <property type="component" value="Unassembled WGS sequence"/>
</dbReference>
<dbReference type="AlphaFoldDB" id="A0A9P8XWV4"/>
<dbReference type="RefSeq" id="XP_046008267.1">
    <property type="nucleotide sequence ID" value="XM_046155042.1"/>
</dbReference>
<dbReference type="GO" id="GO:0005634">
    <property type="term" value="C:nucleus"/>
    <property type="evidence" value="ECO:0007669"/>
    <property type="project" value="TreeGrafter"/>
</dbReference>
<reference evidence="4" key="1">
    <citation type="journal article" date="2021" name="Nat. Commun.">
        <title>Genetic determinants of endophytism in the Arabidopsis root mycobiome.</title>
        <authorList>
            <person name="Mesny F."/>
            <person name="Miyauchi S."/>
            <person name="Thiergart T."/>
            <person name="Pickel B."/>
            <person name="Atanasova L."/>
            <person name="Karlsson M."/>
            <person name="Huettel B."/>
            <person name="Barry K.W."/>
            <person name="Haridas S."/>
            <person name="Chen C."/>
            <person name="Bauer D."/>
            <person name="Andreopoulos W."/>
            <person name="Pangilinan J."/>
            <person name="LaButti K."/>
            <person name="Riley R."/>
            <person name="Lipzen A."/>
            <person name="Clum A."/>
            <person name="Drula E."/>
            <person name="Henrissat B."/>
            <person name="Kohler A."/>
            <person name="Grigoriev I.V."/>
            <person name="Martin F.M."/>
            <person name="Hacquard S."/>
        </authorList>
    </citation>
    <scope>NUCLEOTIDE SEQUENCE</scope>
    <source>
        <strain evidence="4">MPI-CAGE-CH-0230</strain>
    </source>
</reference>